<dbReference type="InterPro" id="IPR011059">
    <property type="entry name" value="Metal-dep_hydrolase_composite"/>
</dbReference>
<evidence type="ECO:0000256" key="3">
    <source>
        <dbReference type="ARBA" id="ARBA00022801"/>
    </source>
</evidence>
<dbReference type="NCBIfam" id="TIGR00221">
    <property type="entry name" value="nagA"/>
    <property type="match status" value="1"/>
</dbReference>
<dbReference type="SUPFAM" id="SSF51556">
    <property type="entry name" value="Metallo-dependent hydrolases"/>
    <property type="match status" value="1"/>
</dbReference>
<evidence type="ECO:0000256" key="7">
    <source>
        <dbReference type="PIRSR" id="PIRSR038994-3"/>
    </source>
</evidence>
<accession>Q8DH66</accession>
<dbReference type="eggNOG" id="COG1820">
    <property type="taxonomic scope" value="Bacteria"/>
</dbReference>
<proteinExistence type="inferred from homology"/>
<organism evidence="8 9">
    <name type="scientific">Thermosynechococcus vestitus (strain NIES-2133 / IAM M-273 / BP-1)</name>
    <dbReference type="NCBI Taxonomy" id="197221"/>
    <lineage>
        <taxon>Bacteria</taxon>
        <taxon>Bacillati</taxon>
        <taxon>Cyanobacteriota</taxon>
        <taxon>Cyanophyceae</taxon>
        <taxon>Acaryochloridales</taxon>
        <taxon>Thermosynechococcaceae</taxon>
        <taxon>Thermosynechococcus</taxon>
    </lineage>
</organism>
<feature type="binding site" evidence="7">
    <location>
        <position position="218"/>
    </location>
    <ligand>
        <name>Zn(2+)</name>
        <dbReference type="ChEBI" id="CHEBI:29105"/>
    </ligand>
</feature>
<dbReference type="GO" id="GO:0008448">
    <property type="term" value="F:N-acetylglucosamine-6-phosphate deacetylase activity"/>
    <property type="evidence" value="ECO:0007669"/>
    <property type="project" value="InterPro"/>
</dbReference>
<feature type="active site" description="Proton donor/acceptor" evidence="5">
    <location>
        <position position="275"/>
    </location>
</feature>
<feature type="binding site" evidence="7">
    <location>
        <position position="131"/>
    </location>
    <ligand>
        <name>Zn(2+)</name>
        <dbReference type="ChEBI" id="CHEBI:29105"/>
    </ligand>
</feature>
<feature type="binding site" evidence="6">
    <location>
        <position position="229"/>
    </location>
    <ligand>
        <name>substrate</name>
    </ligand>
</feature>
<evidence type="ECO:0000256" key="5">
    <source>
        <dbReference type="PIRSR" id="PIRSR038994-1"/>
    </source>
</evidence>
<dbReference type="EMBL" id="BA000039">
    <property type="protein sequence ID" value="BAC09645.1"/>
    <property type="molecule type" value="Genomic_DNA"/>
</dbReference>
<keyword evidence="2 7" id="KW-0479">Metal-binding</keyword>
<dbReference type="PATRIC" id="fig|197221.4.peg.2191"/>
<dbReference type="Gene3D" id="3.20.20.140">
    <property type="entry name" value="Metal-dependent hydrolases"/>
    <property type="match status" value="1"/>
</dbReference>
<dbReference type="InterPro" id="IPR003764">
    <property type="entry name" value="GlcNAc_6-P_deAcase"/>
</dbReference>
<keyword evidence="3 4" id="KW-0378">Hydrolase</keyword>
<comment type="similarity">
    <text evidence="1 4">Belongs to the metallo-dependent hydrolases superfamily. NagA family.</text>
</comment>
<protein>
    <submittedName>
        <fullName evidence="8">N-acetylgalactosamine-6-phosphate deacetylase</fullName>
    </submittedName>
</protein>
<dbReference type="PANTHER" id="PTHR11113:SF14">
    <property type="entry name" value="N-ACETYLGLUCOSAMINE-6-PHOSPHATE DEACETYLASE"/>
    <property type="match status" value="1"/>
</dbReference>
<name>Q8DH66_THEVB</name>
<dbReference type="PIRSF" id="PIRSF038994">
    <property type="entry name" value="NagA"/>
    <property type="match status" value="1"/>
</dbReference>
<sequence>MRVLQWLDRVRLLGSDRLQQVQIADGKVAAIGANLIPPETVEVLDFAGDYLSLGGVDLQINGALGLPFPWLKTAEPLPTISHYLWQQGIDAYAPTIVTAPLAEIHTALGVIHEYAPNGQASEAKILGVHLEGPFLNPQKRGAHPPSHLQPLTLERVQTVLGEFSDSIEILTLAPELDASGEVLPYLRQLGITVSLGHSLATVEEAQAAFDAGATMITHAFNAMPPLHHREPGLLAAALTDQRVWCGVIGDGVHVHPQMLKLLWQCAGDRLFLVSDALAPLGLGDGIYPWDQRHIEVKNGTARLEDGTLCGTTVPLLAMVGRLVDWGVCDFEAALALATLNPRRAVGLRTELVGQPVSHLLRWRSPHHYERLPVIGRFAEL</sequence>
<dbReference type="Proteomes" id="UP000000440">
    <property type="component" value="Chromosome"/>
</dbReference>
<dbReference type="EnsemblBacteria" id="BAC09645">
    <property type="protein sequence ID" value="BAC09645"/>
    <property type="gene ID" value="BAC09645"/>
</dbReference>
<feature type="binding site" evidence="7">
    <location>
        <position position="197"/>
    </location>
    <ligand>
        <name>Zn(2+)</name>
        <dbReference type="ChEBI" id="CHEBI:29105"/>
    </ligand>
</feature>
<dbReference type="InterPro" id="IPR032466">
    <property type="entry name" value="Metal_Hydrolase"/>
</dbReference>
<gene>
    <name evidence="8" type="ordered locus">tll2093</name>
</gene>
<comment type="cofactor">
    <cofactor evidence="7">
        <name>a divalent metal cation</name>
        <dbReference type="ChEBI" id="CHEBI:60240"/>
    </cofactor>
    <text evidence="7">Binds 1 divalent metal cation per subunit.</text>
</comment>
<dbReference type="RefSeq" id="WP_011057928.1">
    <property type="nucleotide sequence ID" value="NC_004113.1"/>
</dbReference>
<dbReference type="GO" id="GO:0046872">
    <property type="term" value="F:metal ion binding"/>
    <property type="evidence" value="ECO:0007669"/>
    <property type="project" value="UniProtKB-KW"/>
</dbReference>
<dbReference type="PANTHER" id="PTHR11113">
    <property type="entry name" value="N-ACETYLGLUCOSAMINE-6-PHOSPHATE DEACETYLASE"/>
    <property type="match status" value="1"/>
</dbReference>
<feature type="binding site" evidence="6">
    <location>
        <position position="253"/>
    </location>
    <ligand>
        <name>substrate</name>
    </ligand>
</feature>
<feature type="binding site" evidence="6">
    <location>
        <begin position="221"/>
        <end position="222"/>
    </location>
    <ligand>
        <name>substrate</name>
    </ligand>
</feature>
<dbReference type="GO" id="GO:0006046">
    <property type="term" value="P:N-acetylglucosamine catabolic process"/>
    <property type="evidence" value="ECO:0007669"/>
    <property type="project" value="TreeGrafter"/>
</dbReference>
<feature type="binding site" evidence="6">
    <location>
        <position position="142"/>
    </location>
    <ligand>
        <name>substrate</name>
    </ligand>
</feature>
<dbReference type="KEGG" id="tel:tll2093"/>
<evidence type="ECO:0000256" key="6">
    <source>
        <dbReference type="PIRSR" id="PIRSR038994-2"/>
    </source>
</evidence>
<evidence type="ECO:0000313" key="8">
    <source>
        <dbReference type="EMBL" id="BAC09645.1"/>
    </source>
</evidence>
<evidence type="ECO:0000256" key="1">
    <source>
        <dbReference type="ARBA" id="ARBA00010716"/>
    </source>
</evidence>
<evidence type="ECO:0000256" key="4">
    <source>
        <dbReference type="PIRNR" id="PIRNR038994"/>
    </source>
</evidence>
<keyword evidence="9" id="KW-1185">Reference proteome</keyword>
<evidence type="ECO:0000256" key="2">
    <source>
        <dbReference type="ARBA" id="ARBA00022723"/>
    </source>
</evidence>
<dbReference type="STRING" id="197221.gene:10748703"/>
<dbReference type="CDD" id="cd00854">
    <property type="entry name" value="NagA"/>
    <property type="match status" value="1"/>
</dbReference>
<evidence type="ECO:0000313" key="9">
    <source>
        <dbReference type="Proteomes" id="UP000000440"/>
    </source>
</evidence>
<keyword evidence="4" id="KW-0119">Carbohydrate metabolism</keyword>
<dbReference type="SUPFAM" id="SSF51338">
    <property type="entry name" value="Composite domain of metallo-dependent hydrolases"/>
    <property type="match status" value="1"/>
</dbReference>
<dbReference type="Gene3D" id="2.30.40.10">
    <property type="entry name" value="Urease, subunit C, domain 1"/>
    <property type="match status" value="1"/>
</dbReference>
<dbReference type="AlphaFoldDB" id="Q8DH66"/>
<reference evidence="8 9" key="1">
    <citation type="journal article" date="2002" name="DNA Res.">
        <title>Complete genome structure of the thermophilic cyanobacterium Thermosynechococcus elongatus BP-1.</title>
        <authorList>
            <person name="Nakamura Y."/>
            <person name="Kaneko T."/>
            <person name="Sato S."/>
            <person name="Ikeuchi M."/>
            <person name="Katoh H."/>
            <person name="Sasamoto S."/>
            <person name="Watanabe A."/>
            <person name="Iriguchi M."/>
            <person name="Kawashima K."/>
            <person name="Kimura T."/>
            <person name="Kishida Y."/>
            <person name="Kiyokawa C."/>
            <person name="Kohara M."/>
            <person name="Matsumoto M."/>
            <person name="Matsuno A."/>
            <person name="Nakazaki N."/>
            <person name="Shimpo S."/>
            <person name="Sugimoto M."/>
            <person name="Takeuchi C."/>
            <person name="Yamada M."/>
            <person name="Tabata S."/>
        </authorList>
    </citation>
    <scope>NUCLEOTIDE SEQUENCE [LARGE SCALE GENOMIC DNA]</scope>
    <source>
        <strain evidence="9">IAM M-273 / NIES-2133 / BP-1</strain>
    </source>
</reference>
<feature type="binding site" evidence="6">
    <location>
        <begin position="308"/>
        <end position="310"/>
    </location>
    <ligand>
        <name>substrate</name>
    </ligand>
</feature>